<dbReference type="GO" id="GO:1904680">
    <property type="term" value="F:peptide transmembrane transporter activity"/>
    <property type="evidence" value="ECO:0007669"/>
    <property type="project" value="InterPro"/>
</dbReference>
<comment type="catalytic activity">
    <reaction evidence="1 11">
        <text>a beta-lactam + H2O = a substituted beta-amino acid</text>
        <dbReference type="Rhea" id="RHEA:20401"/>
        <dbReference type="ChEBI" id="CHEBI:15377"/>
        <dbReference type="ChEBI" id="CHEBI:35627"/>
        <dbReference type="ChEBI" id="CHEBI:140347"/>
        <dbReference type="EC" id="3.5.2.6"/>
    </reaction>
</comment>
<dbReference type="InterPro" id="IPR001466">
    <property type="entry name" value="Beta-lactam-related"/>
</dbReference>
<name>A0A8J8MHR4_9FIRM</name>
<dbReference type="Gene3D" id="3.40.50.300">
    <property type="entry name" value="P-loop containing nucleotide triphosphate hydrolases"/>
    <property type="match status" value="1"/>
</dbReference>
<dbReference type="GO" id="GO:0140359">
    <property type="term" value="F:ABC-type transporter activity"/>
    <property type="evidence" value="ECO:0007669"/>
    <property type="project" value="InterPro"/>
</dbReference>
<dbReference type="GO" id="GO:0005886">
    <property type="term" value="C:plasma membrane"/>
    <property type="evidence" value="ECO:0007669"/>
    <property type="project" value="UniProtKB-SubCell"/>
</dbReference>
<keyword evidence="16" id="KW-1185">Reference proteome</keyword>
<sequence length="1028" mass="116642">MKKIIVILLVIVMIIGIPSATISANTMDDANHLNTLDDLVKTAMEKSRTPGISVAVVSNENIEIRTYGYANKRTKETVTQDTLFELGSMSKAFTGLGILYLEQEGKLKLTDDVKQYIPWLKLNYKGQSNGQIMSGKTPITIENVLYQTTGIPSKTFGNIPKGNTQDMLEKTVRTLVNVDLDFYPGTQFSYATINYDILGLIIQNITKQSYESFIKEKILDPLGLTNTYVKGSTALESSKMSKGYKTQFLRINQYNAPEYRGNTPAGYIISNAKDMARWMSIQMGHVAITEKYKKIIEKSHMGNTKVPSSGDFYYGSGWNVHIRNKEINHEGSNPNFSSMIRIKDTVGICVLTNYNSNAPSYIVNNFFNTLNQGEVEKYKKSIYRNIDMMFTVICIGSLIFGIAFLCLLIIAVIDIIMKKRQKEKRKGVRIAGVSIAIPIMVFFGYCIYFLPNILLGRLPWEVVRVWGSKSIVYGSIFGFAAGIVFLLYVLVTFNFPKPREKNYFALIPLSIINGLTSALIIFTINESFNRNLEYSKELLIYFIFALTFFVYTIKLLQGRMIVITNEITYEKRIIMIDKIVHSSFQTIERIGSARIYACLNNDTRAIAKVPEIIVGFSSNILTLIFCLAYLMSNSSIAFISSVLVISLSCLIGIITSKQASSYWEKNRDIQDVYFGQLSDLVYGFKELVLSQRRRDDFWHEMKKYSRLTAELSKKAAVKFMNLDIYNTLMYNTIFGVVVFVFPLFIIGISVNDLRQTLFMVFYLIGPFGAIMTNIPKITETRVNVKRINQLIKALNETSEGNDEPTDVLSIADHMTIQFEQVGYEYIIKNDITKEAYSEFTLGSIDLDVSTNEITFITGGNGSGKSTLGKLLTGLYAPKNGRILINGKVCTTKELNQCFSAVFSDYYLFRKLYGVDMKSERDFVEALLSLMKIDNKVVIEENGAFESQNLSTGQKKRLAYIVSCLDHKPFILFDEWAAEQDPEFRQFFYTELLPQLKEKGKGVIVITHDDRFFDLADKMIKLERGVIRE</sequence>
<dbReference type="PROSITE" id="PS50929">
    <property type="entry name" value="ABC_TM1F"/>
    <property type="match status" value="1"/>
</dbReference>
<evidence type="ECO:0000256" key="7">
    <source>
        <dbReference type="ARBA" id="ARBA00022840"/>
    </source>
</evidence>
<feature type="transmembrane region" description="Helical" evidence="12">
    <location>
        <begin position="636"/>
        <end position="655"/>
    </location>
</feature>
<reference evidence="15" key="1">
    <citation type="submission" date="2020-07" db="EMBL/GenBank/DDBJ databases">
        <title>Vallitalea pronyensis genome.</title>
        <authorList>
            <person name="Postec A."/>
        </authorList>
    </citation>
    <scope>NUCLEOTIDE SEQUENCE</scope>
    <source>
        <strain evidence="15">FatNI3</strain>
    </source>
</reference>
<comment type="similarity">
    <text evidence="3 11">Belongs to the class-C beta-lactamase family.</text>
</comment>
<gene>
    <name evidence="15" type="ORF">HZI73_05745</name>
</gene>
<dbReference type="InterPro" id="IPR001586">
    <property type="entry name" value="Beta-lactam_class-C_AS"/>
</dbReference>
<feature type="transmembrane region" description="Helical" evidence="12">
    <location>
        <begin position="756"/>
        <end position="775"/>
    </location>
</feature>
<evidence type="ECO:0000256" key="8">
    <source>
        <dbReference type="ARBA" id="ARBA00022989"/>
    </source>
</evidence>
<evidence type="ECO:0000256" key="4">
    <source>
        <dbReference type="ARBA" id="ARBA00022692"/>
    </source>
</evidence>
<dbReference type="InterPro" id="IPR003593">
    <property type="entry name" value="AAA+_ATPase"/>
</dbReference>
<keyword evidence="4 12" id="KW-0812">Transmembrane</keyword>
<dbReference type="InterPro" id="IPR027417">
    <property type="entry name" value="P-loop_NTPase"/>
</dbReference>
<dbReference type="GO" id="GO:0016887">
    <property type="term" value="F:ATP hydrolysis activity"/>
    <property type="evidence" value="ECO:0007669"/>
    <property type="project" value="InterPro"/>
</dbReference>
<dbReference type="SUPFAM" id="SSF56601">
    <property type="entry name" value="beta-lactamase/transpeptidase-like"/>
    <property type="match status" value="1"/>
</dbReference>
<dbReference type="NCBIfam" id="TIGR01194">
    <property type="entry name" value="cyc_pep_trnsptr"/>
    <property type="match status" value="1"/>
</dbReference>
<dbReference type="InterPro" id="IPR012338">
    <property type="entry name" value="Beta-lactam/transpept-like"/>
</dbReference>
<dbReference type="GO" id="GO:0046677">
    <property type="term" value="P:response to antibiotic"/>
    <property type="evidence" value="ECO:0007669"/>
    <property type="project" value="UniProtKB-UniRule"/>
</dbReference>
<dbReference type="InterPro" id="IPR050491">
    <property type="entry name" value="AmpC-like"/>
</dbReference>
<dbReference type="GO" id="GO:0005524">
    <property type="term" value="F:ATP binding"/>
    <property type="evidence" value="ECO:0007669"/>
    <property type="project" value="UniProtKB-KW"/>
</dbReference>
<keyword evidence="8 12" id="KW-1133">Transmembrane helix</keyword>
<evidence type="ECO:0000313" key="15">
    <source>
        <dbReference type="EMBL" id="QUI21829.1"/>
    </source>
</evidence>
<comment type="subcellular location">
    <subcellularLocation>
        <location evidence="2">Cell membrane</location>
        <topology evidence="2">Multi-pass membrane protein</topology>
    </subcellularLocation>
</comment>
<organism evidence="15 16">
    <name type="scientific">Vallitalea pronyensis</name>
    <dbReference type="NCBI Taxonomy" id="1348613"/>
    <lineage>
        <taxon>Bacteria</taxon>
        <taxon>Bacillati</taxon>
        <taxon>Bacillota</taxon>
        <taxon>Clostridia</taxon>
        <taxon>Lachnospirales</taxon>
        <taxon>Vallitaleaceae</taxon>
        <taxon>Vallitalea</taxon>
    </lineage>
</organism>
<evidence type="ECO:0000256" key="10">
    <source>
        <dbReference type="ARBA" id="ARBA00023251"/>
    </source>
</evidence>
<dbReference type="EC" id="3.5.2.6" evidence="11"/>
<feature type="transmembrane region" description="Helical" evidence="12">
    <location>
        <begin position="388"/>
        <end position="416"/>
    </location>
</feature>
<dbReference type="Proteomes" id="UP000683246">
    <property type="component" value="Chromosome"/>
</dbReference>
<dbReference type="PANTHER" id="PTHR46825">
    <property type="entry name" value="D-ALANYL-D-ALANINE-CARBOXYPEPTIDASE/ENDOPEPTIDASE AMPH"/>
    <property type="match status" value="1"/>
</dbReference>
<feature type="transmembrane region" description="Helical" evidence="12">
    <location>
        <begin position="428"/>
        <end position="450"/>
    </location>
</feature>
<keyword evidence="7" id="KW-0067">ATP-binding</keyword>
<keyword evidence="5" id="KW-0547">Nucleotide-binding</keyword>
<evidence type="ECO:0000256" key="5">
    <source>
        <dbReference type="ARBA" id="ARBA00022741"/>
    </source>
</evidence>
<protein>
    <recommendedName>
        <fullName evidence="11">Beta-lactamase</fullName>
        <ecNumber evidence="11">3.5.2.6</ecNumber>
    </recommendedName>
</protein>
<proteinExistence type="inferred from homology"/>
<feature type="domain" description="ABC transporter" evidence="13">
    <location>
        <begin position="826"/>
        <end position="1028"/>
    </location>
</feature>
<feature type="domain" description="ABC transmembrane type-1" evidence="14">
    <location>
        <begin position="504"/>
        <end position="779"/>
    </location>
</feature>
<dbReference type="SMART" id="SM00382">
    <property type="entry name" value="AAA"/>
    <property type="match status" value="1"/>
</dbReference>
<dbReference type="Pfam" id="PF00144">
    <property type="entry name" value="Beta-lactamase"/>
    <property type="match status" value="1"/>
</dbReference>
<evidence type="ECO:0000256" key="11">
    <source>
        <dbReference type="RuleBase" id="RU361140"/>
    </source>
</evidence>
<feature type="transmembrane region" description="Helical" evidence="12">
    <location>
        <begin position="503"/>
        <end position="524"/>
    </location>
</feature>
<dbReference type="GO" id="GO:0008800">
    <property type="term" value="F:beta-lactamase activity"/>
    <property type="evidence" value="ECO:0007669"/>
    <property type="project" value="UniProtKB-UniRule"/>
</dbReference>
<keyword evidence="10 11" id="KW-0046">Antibiotic resistance</keyword>
<dbReference type="InterPro" id="IPR003439">
    <property type="entry name" value="ABC_transporter-like_ATP-bd"/>
</dbReference>
<dbReference type="SUPFAM" id="SSF90123">
    <property type="entry name" value="ABC transporter transmembrane region"/>
    <property type="match status" value="1"/>
</dbReference>
<dbReference type="InterPro" id="IPR036640">
    <property type="entry name" value="ABC1_TM_sf"/>
</dbReference>
<evidence type="ECO:0000256" key="1">
    <source>
        <dbReference type="ARBA" id="ARBA00001526"/>
    </source>
</evidence>
<dbReference type="AlphaFoldDB" id="A0A8J8MHR4"/>
<dbReference type="KEGG" id="vpy:HZI73_05745"/>
<dbReference type="RefSeq" id="WP_212697299.1">
    <property type="nucleotide sequence ID" value="NZ_CP058649.1"/>
</dbReference>
<dbReference type="Pfam" id="PF00005">
    <property type="entry name" value="ABC_tran"/>
    <property type="match status" value="1"/>
</dbReference>
<dbReference type="InterPro" id="IPR005898">
    <property type="entry name" value="Cyc_pep_transpt_SyrD/YojI"/>
</dbReference>
<evidence type="ECO:0000259" key="14">
    <source>
        <dbReference type="PROSITE" id="PS50929"/>
    </source>
</evidence>
<dbReference type="InterPro" id="IPR011527">
    <property type="entry name" value="ABC1_TM_dom"/>
</dbReference>
<evidence type="ECO:0000256" key="9">
    <source>
        <dbReference type="ARBA" id="ARBA00023136"/>
    </source>
</evidence>
<feature type="transmembrane region" description="Helical" evidence="12">
    <location>
        <begin position="728"/>
        <end position="750"/>
    </location>
</feature>
<feature type="transmembrane region" description="Helical" evidence="12">
    <location>
        <begin position="612"/>
        <end position="630"/>
    </location>
</feature>
<evidence type="ECO:0000256" key="3">
    <source>
        <dbReference type="ARBA" id="ARBA00007840"/>
    </source>
</evidence>
<keyword evidence="9 12" id="KW-0472">Membrane</keyword>
<dbReference type="Gene3D" id="3.40.710.10">
    <property type="entry name" value="DD-peptidase/beta-lactamase superfamily"/>
    <property type="match status" value="1"/>
</dbReference>
<dbReference type="GO" id="GO:0015833">
    <property type="term" value="P:peptide transport"/>
    <property type="evidence" value="ECO:0007669"/>
    <property type="project" value="InterPro"/>
</dbReference>
<dbReference type="PROSITE" id="PS50893">
    <property type="entry name" value="ABC_TRANSPORTER_2"/>
    <property type="match status" value="1"/>
</dbReference>
<dbReference type="SUPFAM" id="SSF52540">
    <property type="entry name" value="P-loop containing nucleoside triphosphate hydrolases"/>
    <property type="match status" value="1"/>
</dbReference>
<dbReference type="PANTHER" id="PTHR46825:SF11">
    <property type="entry name" value="PENICILLIN-BINDING PROTEIN 4"/>
    <property type="match status" value="1"/>
</dbReference>
<dbReference type="GO" id="GO:0030288">
    <property type="term" value="C:outer membrane-bounded periplasmic space"/>
    <property type="evidence" value="ECO:0007669"/>
    <property type="project" value="InterPro"/>
</dbReference>
<accession>A0A8J8MHR4</accession>
<feature type="transmembrane region" description="Helical" evidence="12">
    <location>
        <begin position="539"/>
        <end position="556"/>
    </location>
</feature>
<evidence type="ECO:0000256" key="12">
    <source>
        <dbReference type="SAM" id="Phobius"/>
    </source>
</evidence>
<evidence type="ECO:0000313" key="16">
    <source>
        <dbReference type="Proteomes" id="UP000683246"/>
    </source>
</evidence>
<dbReference type="Gene3D" id="1.20.1560.10">
    <property type="entry name" value="ABC transporter type 1, transmembrane domain"/>
    <property type="match status" value="1"/>
</dbReference>
<dbReference type="PROSITE" id="PS00336">
    <property type="entry name" value="BETA_LACTAMASE_C"/>
    <property type="match status" value="1"/>
</dbReference>
<evidence type="ECO:0000259" key="13">
    <source>
        <dbReference type="PROSITE" id="PS50893"/>
    </source>
</evidence>
<dbReference type="EMBL" id="CP058649">
    <property type="protein sequence ID" value="QUI21829.1"/>
    <property type="molecule type" value="Genomic_DNA"/>
</dbReference>
<keyword evidence="6 11" id="KW-0378">Hydrolase</keyword>
<dbReference type="GO" id="GO:0017001">
    <property type="term" value="P:antibiotic catabolic process"/>
    <property type="evidence" value="ECO:0007669"/>
    <property type="project" value="InterPro"/>
</dbReference>
<evidence type="ECO:0000256" key="6">
    <source>
        <dbReference type="ARBA" id="ARBA00022801"/>
    </source>
</evidence>
<evidence type="ECO:0000256" key="2">
    <source>
        <dbReference type="ARBA" id="ARBA00004651"/>
    </source>
</evidence>
<feature type="transmembrane region" description="Helical" evidence="12">
    <location>
        <begin position="470"/>
        <end position="491"/>
    </location>
</feature>